<protein>
    <submittedName>
        <fullName evidence="1">Uncharacterized protein</fullName>
    </submittedName>
</protein>
<dbReference type="RefSeq" id="WP_268044840.1">
    <property type="nucleotide sequence ID" value="NZ_CP104064.1"/>
</dbReference>
<evidence type="ECO:0000313" key="1">
    <source>
        <dbReference type="EMBL" id="WAH37359.1"/>
    </source>
</evidence>
<keyword evidence="2" id="KW-1185">Reference proteome</keyword>
<dbReference type="Proteomes" id="UP001164803">
    <property type="component" value="Chromosome"/>
</dbReference>
<name>A0ABY6Z3N3_9BACL</name>
<gene>
    <name evidence="1" type="ORF">NZD86_02105</name>
</gene>
<accession>A0ABY6Z3N3</accession>
<dbReference type="EMBL" id="CP104064">
    <property type="protein sequence ID" value="WAH37359.1"/>
    <property type="molecule type" value="Genomic_DNA"/>
</dbReference>
<sequence length="77" mass="8365">MFYVDDRKYAAAQGPGRCWAWELVSAQSESRRARAGHAWTRYRHSAVGHVAAAGTRTTNQEAVVGTVRSSEPMGAAT</sequence>
<organism evidence="1 2">
    <name type="scientific">Alicyclobacillus dauci</name>
    <dbReference type="NCBI Taxonomy" id="1475485"/>
    <lineage>
        <taxon>Bacteria</taxon>
        <taxon>Bacillati</taxon>
        <taxon>Bacillota</taxon>
        <taxon>Bacilli</taxon>
        <taxon>Bacillales</taxon>
        <taxon>Alicyclobacillaceae</taxon>
        <taxon>Alicyclobacillus</taxon>
    </lineage>
</organism>
<reference evidence="1" key="1">
    <citation type="submission" date="2022-08" db="EMBL/GenBank/DDBJ databases">
        <title>Alicyclobacillus dauci DSM2870, complete genome.</title>
        <authorList>
            <person name="Wang Q."/>
            <person name="Cai R."/>
            <person name="Wang Z."/>
        </authorList>
    </citation>
    <scope>NUCLEOTIDE SEQUENCE</scope>
    <source>
        <strain evidence="1">DSM 28700</strain>
    </source>
</reference>
<evidence type="ECO:0000313" key="2">
    <source>
        <dbReference type="Proteomes" id="UP001164803"/>
    </source>
</evidence>
<proteinExistence type="predicted"/>